<dbReference type="EMBL" id="CP000085">
    <property type="protein sequence ID" value="ABC34610.1"/>
    <property type="molecule type" value="Genomic_DNA"/>
</dbReference>
<dbReference type="SUPFAM" id="SSF47413">
    <property type="entry name" value="lambda repressor-like DNA-binding domains"/>
    <property type="match status" value="1"/>
</dbReference>
<feature type="compositionally biased region" description="Low complexity" evidence="1">
    <location>
        <begin position="95"/>
        <end position="141"/>
    </location>
</feature>
<proteinExistence type="predicted"/>
<evidence type="ECO:0000313" key="3">
    <source>
        <dbReference type="EMBL" id="ABC34610.1"/>
    </source>
</evidence>
<evidence type="ECO:0000256" key="1">
    <source>
        <dbReference type="SAM" id="MobiDB-lite"/>
    </source>
</evidence>
<dbReference type="InterPro" id="IPR001387">
    <property type="entry name" value="Cro/C1-type_HTH"/>
</dbReference>
<dbReference type="AlphaFoldDB" id="Q2T763"/>
<dbReference type="PROSITE" id="PS50943">
    <property type="entry name" value="HTH_CROC1"/>
    <property type="match status" value="1"/>
</dbReference>
<feature type="domain" description="HTH cro/C1-type" evidence="2">
    <location>
        <begin position="32"/>
        <end position="87"/>
    </location>
</feature>
<organism evidence="3 4">
    <name type="scientific">Burkholderia thailandensis (strain ATCC 700388 / DSM 13276 / CCUG 48851 / CIP 106301 / E264)</name>
    <dbReference type="NCBI Taxonomy" id="271848"/>
    <lineage>
        <taxon>Bacteria</taxon>
        <taxon>Pseudomonadati</taxon>
        <taxon>Pseudomonadota</taxon>
        <taxon>Betaproteobacteria</taxon>
        <taxon>Burkholderiales</taxon>
        <taxon>Burkholderiaceae</taxon>
        <taxon>Burkholderia</taxon>
        <taxon>pseudomallei group</taxon>
    </lineage>
</organism>
<dbReference type="KEGG" id="bte:BTH_II0789"/>
<dbReference type="Pfam" id="PF01381">
    <property type="entry name" value="HTH_3"/>
    <property type="match status" value="1"/>
</dbReference>
<keyword evidence="4" id="KW-1185">Reference proteome</keyword>
<evidence type="ECO:0000313" key="4">
    <source>
        <dbReference type="Proteomes" id="UP000001930"/>
    </source>
</evidence>
<dbReference type="HOGENOM" id="CLU_066192_47_0_4"/>
<dbReference type="SMART" id="SM00530">
    <property type="entry name" value="HTH_XRE"/>
    <property type="match status" value="1"/>
</dbReference>
<feature type="region of interest" description="Disordered" evidence="1">
    <location>
        <begin position="95"/>
        <end position="155"/>
    </location>
</feature>
<feature type="compositionally biased region" description="Basic residues" evidence="1">
    <location>
        <begin position="142"/>
        <end position="155"/>
    </location>
</feature>
<accession>Q2T763</accession>
<dbReference type="GO" id="GO:0003677">
    <property type="term" value="F:DNA binding"/>
    <property type="evidence" value="ECO:0007669"/>
    <property type="project" value="InterPro"/>
</dbReference>
<dbReference type="CDD" id="cd00093">
    <property type="entry name" value="HTH_XRE"/>
    <property type="match status" value="1"/>
</dbReference>
<dbReference type="InterPro" id="IPR010982">
    <property type="entry name" value="Lambda_DNA-bd_dom_sf"/>
</dbReference>
<protein>
    <submittedName>
        <fullName evidence="3">HipB domain protein</fullName>
    </submittedName>
</protein>
<name>Q2T763_BURTA</name>
<sequence>MYGQNLAFQPDARMTIIIEHEIRTLDQLRPILRGLRKSAGLTQAMLARRLGVTQQTYAQFEGNPASASVERLFNVLRALDIELALTLTHVRAASAQPAAQQEIAAPARNGKVAKSSAGARAAAGHSARPARQPAPAALAPRPARKRAAPKKRDGR</sequence>
<dbReference type="Gene3D" id="1.10.260.40">
    <property type="entry name" value="lambda repressor-like DNA-binding domains"/>
    <property type="match status" value="1"/>
</dbReference>
<evidence type="ECO:0000259" key="2">
    <source>
        <dbReference type="PROSITE" id="PS50943"/>
    </source>
</evidence>
<reference evidence="3 4" key="1">
    <citation type="journal article" date="2005" name="BMC Genomics">
        <title>Bacterial genome adaptation to niches: divergence of the potential virulence genes in three Burkholderia species of different survival strategies.</title>
        <authorList>
            <person name="Kim H.S."/>
            <person name="Schell M.A."/>
            <person name="Yu Y."/>
            <person name="Ulrich R.L."/>
            <person name="Sarria S.H."/>
            <person name="Nierman W.C."/>
            <person name="DeShazer D."/>
        </authorList>
    </citation>
    <scope>NUCLEOTIDE SEQUENCE [LARGE SCALE GENOMIC DNA]</scope>
    <source>
        <strain evidence="4">ATCC 700388 / DSM 13276 / CCUG 48851 / CIP 106301 / E264</strain>
    </source>
</reference>
<gene>
    <name evidence="3" type="ordered locus">BTH_II0789</name>
</gene>
<dbReference type="Proteomes" id="UP000001930">
    <property type="component" value="Chromosome II"/>
</dbReference>